<dbReference type="OrthoDB" id="20238at2759"/>
<dbReference type="InterPro" id="IPR028280">
    <property type="entry name" value="Njmu-R1"/>
</dbReference>
<keyword evidence="3" id="KW-1185">Reference proteome</keyword>
<evidence type="ECO:0000256" key="1">
    <source>
        <dbReference type="SAM" id="MobiDB-lite"/>
    </source>
</evidence>
<dbReference type="Proteomes" id="UP000245119">
    <property type="component" value="Linkage Group LG1"/>
</dbReference>
<feature type="region of interest" description="Disordered" evidence="1">
    <location>
        <begin position="1"/>
        <end position="26"/>
    </location>
</feature>
<dbReference type="AlphaFoldDB" id="A0A2T7PZK6"/>
<protein>
    <recommendedName>
        <fullName evidence="4">Protein Njmu-R1</fullName>
    </recommendedName>
</protein>
<comment type="caution">
    <text evidence="2">The sequence shown here is derived from an EMBL/GenBank/DDBJ whole genome shotgun (WGS) entry which is preliminary data.</text>
</comment>
<proteinExistence type="predicted"/>
<evidence type="ECO:0000313" key="3">
    <source>
        <dbReference type="Proteomes" id="UP000245119"/>
    </source>
</evidence>
<evidence type="ECO:0008006" key="4">
    <source>
        <dbReference type="Google" id="ProtNLM"/>
    </source>
</evidence>
<feature type="compositionally biased region" description="Polar residues" evidence="1">
    <location>
        <begin position="7"/>
        <end position="17"/>
    </location>
</feature>
<dbReference type="STRING" id="400727.A0A2T7PZK6"/>
<gene>
    <name evidence="2" type="ORF">C0Q70_01454</name>
</gene>
<name>A0A2T7PZK6_POMCA</name>
<accession>A0A2T7PZK6</accession>
<sequence length="404" mass="45003">MADKADTSTTQNSTGDQPSEKKQSDIKRYYALYTFYPNRPKSISDPSSIEEETSEDGNLSLSIAATNLSASAETDLRKSLAQRLSRLPSPSGQGHFLPVGISSTDDVASAAACYFCVLKLPSDSESDADKSNNLRRFVDLDKYSEGFVQYLDEEVMLLCVAYVLFMFTSQHLPMDSPQSGDIHWQLSQVNTGLKKYLEAWPETVLEYLTRCITRLGQNVQYLVYSALVDASLQVCDATAEEEDDIRKFISCCSLSPLLEQLQASDQLKAGISPSGEAWQVQPDVITLKLKEQEAVFDMQGVLPCHFCKIAADHLLSIEAQNVTKIRDTLESVKLAFIHNLNKLKRFLKEAEVDHYALYRAYVFLKKCGCGNLLLRYVKLDASLETSGVLAAIEHFIKEKGVVLT</sequence>
<dbReference type="PANTHER" id="PTHR14416:SF2">
    <property type="entry name" value="PROTEIN NJMU-R1"/>
    <property type="match status" value="1"/>
</dbReference>
<dbReference type="PANTHER" id="PTHR14416">
    <property type="entry name" value="PROTEIN NJMU-R1"/>
    <property type="match status" value="1"/>
</dbReference>
<dbReference type="GO" id="GO:0099041">
    <property type="term" value="P:vesicle tethering to Golgi"/>
    <property type="evidence" value="ECO:0007669"/>
    <property type="project" value="InterPro"/>
</dbReference>
<reference evidence="2 3" key="1">
    <citation type="submission" date="2018-04" db="EMBL/GenBank/DDBJ databases">
        <title>The genome of golden apple snail Pomacea canaliculata provides insight into stress tolerance and invasive adaptation.</title>
        <authorList>
            <person name="Liu C."/>
            <person name="Liu B."/>
            <person name="Ren Y."/>
            <person name="Zhang Y."/>
            <person name="Wang H."/>
            <person name="Li S."/>
            <person name="Jiang F."/>
            <person name="Yin L."/>
            <person name="Zhang G."/>
            <person name="Qian W."/>
            <person name="Fan W."/>
        </authorList>
    </citation>
    <scope>NUCLEOTIDE SEQUENCE [LARGE SCALE GENOMIC DNA]</scope>
    <source>
        <strain evidence="2">SZHN2017</strain>
        <tissue evidence="2">Muscle</tissue>
    </source>
</reference>
<dbReference type="Pfam" id="PF15053">
    <property type="entry name" value="Njmu-R1"/>
    <property type="match status" value="1"/>
</dbReference>
<evidence type="ECO:0000313" key="2">
    <source>
        <dbReference type="EMBL" id="PVD38830.1"/>
    </source>
</evidence>
<dbReference type="EMBL" id="PZQS01000001">
    <property type="protein sequence ID" value="PVD38830.1"/>
    <property type="molecule type" value="Genomic_DNA"/>
</dbReference>
<dbReference type="GO" id="GO:0005802">
    <property type="term" value="C:trans-Golgi network"/>
    <property type="evidence" value="ECO:0007669"/>
    <property type="project" value="InterPro"/>
</dbReference>
<organism evidence="2 3">
    <name type="scientific">Pomacea canaliculata</name>
    <name type="common">Golden apple snail</name>
    <dbReference type="NCBI Taxonomy" id="400727"/>
    <lineage>
        <taxon>Eukaryota</taxon>
        <taxon>Metazoa</taxon>
        <taxon>Spiralia</taxon>
        <taxon>Lophotrochozoa</taxon>
        <taxon>Mollusca</taxon>
        <taxon>Gastropoda</taxon>
        <taxon>Caenogastropoda</taxon>
        <taxon>Architaenioglossa</taxon>
        <taxon>Ampullarioidea</taxon>
        <taxon>Ampullariidae</taxon>
        <taxon>Pomacea</taxon>
    </lineage>
</organism>